<evidence type="ECO:0000256" key="1">
    <source>
        <dbReference type="SAM" id="Phobius"/>
    </source>
</evidence>
<keyword evidence="1" id="KW-0812">Transmembrane</keyword>
<dbReference type="RefSeq" id="WP_252854799.1">
    <property type="nucleotide sequence ID" value="NZ_JAMXLR010000077.1"/>
</dbReference>
<evidence type="ECO:0000313" key="2">
    <source>
        <dbReference type="EMBL" id="MCO6046684.1"/>
    </source>
</evidence>
<feature type="transmembrane region" description="Helical" evidence="1">
    <location>
        <begin position="27"/>
        <end position="52"/>
    </location>
</feature>
<proteinExistence type="predicted"/>
<gene>
    <name evidence="2" type="ORF">NG895_22540</name>
</gene>
<dbReference type="AlphaFoldDB" id="A0A9X2FHA4"/>
<keyword evidence="1" id="KW-1133">Transmembrane helix</keyword>
<accession>A0A9X2FHA4</accession>
<comment type="caution">
    <text evidence="2">The sequence shown here is derived from an EMBL/GenBank/DDBJ whole genome shotgun (WGS) entry which is preliminary data.</text>
</comment>
<organism evidence="2 3">
    <name type="scientific">Aeoliella straminimaris</name>
    <dbReference type="NCBI Taxonomy" id="2954799"/>
    <lineage>
        <taxon>Bacteria</taxon>
        <taxon>Pseudomonadati</taxon>
        <taxon>Planctomycetota</taxon>
        <taxon>Planctomycetia</taxon>
        <taxon>Pirellulales</taxon>
        <taxon>Lacipirellulaceae</taxon>
        <taxon>Aeoliella</taxon>
    </lineage>
</organism>
<dbReference type="Proteomes" id="UP001155241">
    <property type="component" value="Unassembled WGS sequence"/>
</dbReference>
<sequence>MNEDSSNPYRAPTSTGQSEVFTFKTSALVACIVWALLSVAIWFGSTVLASLYRDFDVELPLITRVMLHPACPLLPATAALLLGFAAIYASPRQRYLMANWSFGLAFALTLLAVYALISPLVMLMKGLS</sequence>
<protein>
    <submittedName>
        <fullName evidence="2">Uncharacterized protein</fullName>
    </submittedName>
</protein>
<dbReference type="EMBL" id="JAMXLR010000077">
    <property type="protein sequence ID" value="MCO6046684.1"/>
    <property type="molecule type" value="Genomic_DNA"/>
</dbReference>
<reference evidence="2" key="1">
    <citation type="submission" date="2022-06" db="EMBL/GenBank/DDBJ databases">
        <title>Aeoliella straminimaris, a novel planctomycete from sediments.</title>
        <authorList>
            <person name="Vitorino I.R."/>
            <person name="Lage O.M."/>
        </authorList>
    </citation>
    <scope>NUCLEOTIDE SEQUENCE</scope>
    <source>
        <strain evidence="2">ICT_H6.2</strain>
    </source>
</reference>
<feature type="transmembrane region" description="Helical" evidence="1">
    <location>
        <begin position="102"/>
        <end position="124"/>
    </location>
</feature>
<keyword evidence="1" id="KW-0472">Membrane</keyword>
<evidence type="ECO:0000313" key="3">
    <source>
        <dbReference type="Proteomes" id="UP001155241"/>
    </source>
</evidence>
<feature type="transmembrane region" description="Helical" evidence="1">
    <location>
        <begin position="72"/>
        <end position="90"/>
    </location>
</feature>
<name>A0A9X2FHA4_9BACT</name>
<keyword evidence="3" id="KW-1185">Reference proteome</keyword>